<comment type="caution">
    <text evidence="1">The sequence shown here is derived from an EMBL/GenBank/DDBJ whole genome shotgun (WGS) entry which is preliminary data.</text>
</comment>
<dbReference type="EMBL" id="JBGBPQ010000017">
    <property type="protein sequence ID" value="KAL1507861.1"/>
    <property type="molecule type" value="Genomic_DNA"/>
</dbReference>
<evidence type="ECO:0000313" key="1">
    <source>
        <dbReference type="EMBL" id="KAL1507861.1"/>
    </source>
</evidence>
<dbReference type="Pfam" id="PF18143">
    <property type="entry name" value="HAD_SAK_2"/>
    <property type="match status" value="1"/>
</dbReference>
<reference evidence="1 2" key="1">
    <citation type="journal article" date="2024" name="Science">
        <title>Giant polyketide synthase enzymes in the biosynthesis of giant marine polyether toxins.</title>
        <authorList>
            <person name="Fallon T.R."/>
            <person name="Shende V.V."/>
            <person name="Wierzbicki I.H."/>
            <person name="Pendleton A.L."/>
            <person name="Watervoot N.F."/>
            <person name="Auber R.P."/>
            <person name="Gonzalez D.J."/>
            <person name="Wisecaver J.H."/>
            <person name="Moore B.S."/>
        </authorList>
    </citation>
    <scope>NUCLEOTIDE SEQUENCE [LARGE SCALE GENOMIC DNA]</scope>
    <source>
        <strain evidence="1 2">12B1</strain>
    </source>
</reference>
<accession>A0AB34IXK4</accession>
<proteinExistence type="predicted"/>
<evidence type="ECO:0000313" key="2">
    <source>
        <dbReference type="Proteomes" id="UP001515480"/>
    </source>
</evidence>
<evidence type="ECO:0008006" key="3">
    <source>
        <dbReference type="Google" id="ProtNLM"/>
    </source>
</evidence>
<protein>
    <recommendedName>
        <fullName evidence="3">Mitochondrial import inner membrane translocase subunit TIM50</fullName>
    </recommendedName>
</protein>
<dbReference type="Proteomes" id="UP001515480">
    <property type="component" value="Unassembled WGS sequence"/>
</dbReference>
<gene>
    <name evidence="1" type="ORF">AB1Y20_007469</name>
</gene>
<dbReference type="AlphaFoldDB" id="A0AB34IXK4"/>
<name>A0AB34IXK4_PRYPA</name>
<sequence>MGLAAELANGRPVVFLDVDGVCHPLDDQGFALLASRKELYARGDRELDLPLHATAEVVPGEFVPQCLQPLSHALLAVNAIIVLSSTWRETEPQRRAVDAQLILHGLPPCMSCTPMLPSLEGGRAAEILQWVSEHKPLDWIALDDNPALRQSLPKQNFLHIQPSTGFTEQDMRKLVERFTPTVNTMQIAS</sequence>
<keyword evidence="2" id="KW-1185">Reference proteome</keyword>
<organism evidence="1 2">
    <name type="scientific">Prymnesium parvum</name>
    <name type="common">Toxic golden alga</name>
    <dbReference type="NCBI Taxonomy" id="97485"/>
    <lineage>
        <taxon>Eukaryota</taxon>
        <taxon>Haptista</taxon>
        <taxon>Haptophyta</taxon>
        <taxon>Prymnesiophyceae</taxon>
        <taxon>Prymnesiales</taxon>
        <taxon>Prymnesiaceae</taxon>
        <taxon>Prymnesium</taxon>
    </lineage>
</organism>